<dbReference type="NCBIfam" id="TIGR02218">
    <property type="entry name" value="phg_TIGR02218"/>
    <property type="match status" value="1"/>
</dbReference>
<dbReference type="RefSeq" id="WP_072630955.1">
    <property type="nucleotide sequence ID" value="NZ_JABBAN010000136.1"/>
</dbReference>
<evidence type="ECO:0000313" key="2">
    <source>
        <dbReference type="EMBL" id="OJI93360.1"/>
    </source>
</evidence>
<protein>
    <recommendedName>
        <fullName evidence="1">Bacteriophage phiJL001 Gp84 C-terminal domain-containing protein</fullName>
    </recommendedName>
</protein>
<feature type="domain" description="Bacteriophage phiJL001 Gp84 C-terminal" evidence="1">
    <location>
        <begin position="196"/>
        <end position="276"/>
    </location>
</feature>
<organism evidence="2 3">
    <name type="scientific">Planktotalea frisia</name>
    <dbReference type="NCBI Taxonomy" id="696762"/>
    <lineage>
        <taxon>Bacteria</taxon>
        <taxon>Pseudomonadati</taxon>
        <taxon>Pseudomonadota</taxon>
        <taxon>Alphaproteobacteria</taxon>
        <taxon>Rhodobacterales</taxon>
        <taxon>Paracoccaceae</taxon>
        <taxon>Planktotalea</taxon>
    </lineage>
</organism>
<dbReference type="Pfam" id="PF09931">
    <property type="entry name" value="Phage_phiJL001_Gp84_N"/>
    <property type="match status" value="1"/>
</dbReference>
<proteinExistence type="predicted"/>
<evidence type="ECO:0000313" key="3">
    <source>
        <dbReference type="Proteomes" id="UP000184514"/>
    </source>
</evidence>
<dbReference type="OrthoDB" id="1633386at2"/>
<dbReference type="AlphaFoldDB" id="A0A1L9NVN3"/>
<dbReference type="STRING" id="696762.PFRI_24040"/>
<accession>A0A1L9NVN3</accession>
<keyword evidence="3" id="KW-1185">Reference proteome</keyword>
<dbReference type="InterPro" id="IPR018964">
    <property type="entry name" value="Phage_phiJL001_Gp84_C"/>
</dbReference>
<dbReference type="InterPro" id="IPR011928">
    <property type="entry name" value="Phage_phiJL001_Gp84"/>
</dbReference>
<name>A0A1L9NVN3_9RHOB</name>
<comment type="caution">
    <text evidence="2">The sequence shown here is derived from an EMBL/GenBank/DDBJ whole genome shotgun (WGS) entry which is preliminary data.</text>
</comment>
<dbReference type="Proteomes" id="UP000184514">
    <property type="component" value="Unassembled WGS sequence"/>
</dbReference>
<gene>
    <name evidence="2" type="ORF">PFRI_24040</name>
</gene>
<dbReference type="Pfam" id="PF09356">
    <property type="entry name" value="Phage_BR0599"/>
    <property type="match status" value="1"/>
</dbReference>
<reference evidence="2 3" key="1">
    <citation type="submission" date="2016-10" db="EMBL/GenBank/DDBJ databases">
        <title>Genome sequence of Planktotalea frisia SH6-1.</title>
        <authorList>
            <person name="Poehlein A."/>
            <person name="Bakenhus I."/>
            <person name="Voget S."/>
            <person name="Brinkhoff T."/>
            <person name="Simon M."/>
        </authorList>
    </citation>
    <scope>NUCLEOTIDE SEQUENCE [LARGE SCALE GENOMIC DNA]</scope>
    <source>
        <strain evidence="2 3">SH6-1</strain>
    </source>
</reference>
<evidence type="ECO:0000259" key="1">
    <source>
        <dbReference type="Pfam" id="PF09356"/>
    </source>
</evidence>
<dbReference type="EMBL" id="MLCB01000145">
    <property type="protein sequence ID" value="OJI93360.1"/>
    <property type="molecule type" value="Genomic_DNA"/>
</dbReference>
<sequence length="295" mass="32238">MSVLPTELQAHLDTGVTTLCRAWLIERRDGVAFGFTDHDLALTFDGVVFKPDTGLSAMALQQSTGLSVDNTEAIGALSDAAIKASDIDAGRFDGAEVTSWLINWSAPEQRIIQFRGNIGEIRRAGGAFQAELRGLTDLLNRPVGRVYQKPCGAVLGDAACGVNLASEDYHVERAVAEVENERVFRFSGMSGFGESWFERGRLDILSGDAKGLGGAIKVDRFFGSFREVTLWEPLRADVREGDSIRLIAGCDKRFETCGSKFSNVLNYQGFPDIPEEEWMMVHPSKAPARDGGSRR</sequence>